<name>A0A3N1UMY4_9BACT</name>
<dbReference type="Proteomes" id="UP000276223">
    <property type="component" value="Unassembled WGS sequence"/>
</dbReference>
<organism evidence="1 2">
    <name type="scientific">Desulfosoma caldarium</name>
    <dbReference type="NCBI Taxonomy" id="610254"/>
    <lineage>
        <taxon>Bacteria</taxon>
        <taxon>Pseudomonadati</taxon>
        <taxon>Thermodesulfobacteriota</taxon>
        <taxon>Syntrophobacteria</taxon>
        <taxon>Syntrophobacterales</taxon>
        <taxon>Syntrophobacteraceae</taxon>
        <taxon>Desulfosoma</taxon>
    </lineage>
</organism>
<dbReference type="EMBL" id="RJVA01000014">
    <property type="protein sequence ID" value="ROQ90759.1"/>
    <property type="molecule type" value="Genomic_DNA"/>
</dbReference>
<gene>
    <name evidence="1" type="ORF">EDC27_2649</name>
</gene>
<proteinExistence type="predicted"/>
<comment type="caution">
    <text evidence="1">The sequence shown here is derived from an EMBL/GenBank/DDBJ whole genome shotgun (WGS) entry which is preliminary data.</text>
</comment>
<keyword evidence="2" id="KW-1185">Reference proteome</keyword>
<dbReference type="AlphaFoldDB" id="A0A3N1UMY4"/>
<sequence length="121" mass="13562">MDVPPSMDLLIHLVKELRGHLRALLKAVAQDAEADVIDEVVSRCSETVALLQNVGNSFSTVWENDEEQKKHAHALFTELWKDYQTCMKTLATASARTAQELAGMQKIESASRQYQKIAHLV</sequence>
<accession>A0A3N1UMY4</accession>
<reference evidence="1 2" key="1">
    <citation type="submission" date="2018-11" db="EMBL/GenBank/DDBJ databases">
        <title>Genomic Encyclopedia of Type Strains, Phase IV (KMG-IV): sequencing the most valuable type-strain genomes for metagenomic binning, comparative biology and taxonomic classification.</title>
        <authorList>
            <person name="Goeker M."/>
        </authorList>
    </citation>
    <scope>NUCLEOTIDE SEQUENCE [LARGE SCALE GENOMIC DNA]</scope>
    <source>
        <strain evidence="1 2">DSM 22027</strain>
    </source>
</reference>
<dbReference type="RefSeq" id="WP_123291100.1">
    <property type="nucleotide sequence ID" value="NZ_RJVA01000014.1"/>
</dbReference>
<evidence type="ECO:0000313" key="2">
    <source>
        <dbReference type="Proteomes" id="UP000276223"/>
    </source>
</evidence>
<evidence type="ECO:0000313" key="1">
    <source>
        <dbReference type="EMBL" id="ROQ90759.1"/>
    </source>
</evidence>
<protein>
    <submittedName>
        <fullName evidence="1">Uncharacterized protein</fullName>
    </submittedName>
</protein>